<feature type="transmembrane region" description="Helical" evidence="1">
    <location>
        <begin position="95"/>
        <end position="114"/>
    </location>
</feature>
<dbReference type="InterPro" id="IPR025513">
    <property type="entry name" value="DUF4401"/>
</dbReference>
<keyword evidence="4" id="KW-1185">Reference proteome</keyword>
<organism evidence="3 4">
    <name type="scientific">Aquimonas voraii</name>
    <dbReference type="NCBI Taxonomy" id="265719"/>
    <lineage>
        <taxon>Bacteria</taxon>
        <taxon>Pseudomonadati</taxon>
        <taxon>Pseudomonadota</taxon>
        <taxon>Gammaproteobacteria</taxon>
        <taxon>Lysobacterales</taxon>
        <taxon>Lysobacteraceae</taxon>
        <taxon>Aquimonas</taxon>
    </lineage>
</organism>
<gene>
    <name evidence="3" type="ORF">SAMN04488509_101254</name>
</gene>
<feature type="transmembrane region" description="Helical" evidence="1">
    <location>
        <begin position="34"/>
        <end position="60"/>
    </location>
</feature>
<feature type="transmembrane region" description="Helical" evidence="1">
    <location>
        <begin position="212"/>
        <end position="231"/>
    </location>
</feature>
<dbReference type="AlphaFoldDB" id="A0A1G6S2F3"/>
<keyword evidence="1" id="KW-0472">Membrane</keyword>
<accession>A0A1G6S2F3</accession>
<reference evidence="3 4" key="1">
    <citation type="submission" date="2016-10" db="EMBL/GenBank/DDBJ databases">
        <authorList>
            <person name="de Groot N.N."/>
        </authorList>
    </citation>
    <scope>NUCLEOTIDE SEQUENCE [LARGE SCALE GENOMIC DNA]</scope>
    <source>
        <strain evidence="3 4">DSM 16957</strain>
    </source>
</reference>
<dbReference type="RefSeq" id="WP_091237897.1">
    <property type="nucleotide sequence ID" value="NZ_FNAG01000001.1"/>
</dbReference>
<feature type="transmembrane region" description="Helical" evidence="1">
    <location>
        <begin position="276"/>
        <end position="295"/>
    </location>
</feature>
<proteinExistence type="predicted"/>
<name>A0A1G6S2F3_9GAMM</name>
<dbReference type="Proteomes" id="UP000199603">
    <property type="component" value="Unassembled WGS sequence"/>
</dbReference>
<feature type="transmembrane region" description="Helical" evidence="1">
    <location>
        <begin position="66"/>
        <end position="83"/>
    </location>
</feature>
<feature type="transmembrane region" description="Helical" evidence="1">
    <location>
        <begin position="251"/>
        <end position="269"/>
    </location>
</feature>
<keyword evidence="1" id="KW-1133">Transmembrane helix</keyword>
<keyword evidence="1" id="KW-0812">Transmembrane</keyword>
<evidence type="ECO:0000313" key="4">
    <source>
        <dbReference type="Proteomes" id="UP000199603"/>
    </source>
</evidence>
<dbReference type="EMBL" id="FNAG01000001">
    <property type="protein sequence ID" value="SDD10853.1"/>
    <property type="molecule type" value="Genomic_DNA"/>
</dbReference>
<feature type="transmembrane region" description="Helical" evidence="1">
    <location>
        <begin position="301"/>
        <end position="320"/>
    </location>
</feature>
<sequence>MTAELSRARETLWRWLLERGYASGEAPAPAPAPVWYLGLMLGAAAWVSGLLLMLVTVLVWNVSGTGSLLPLALLWGVPGLLLLRVEGLGVFPWQLGLSLLVAAECAAVAALGSALDRAEPTLFASALLFVALTLVASRPAARVLNALAACIAWVMALRWSLLGEPWLYWRAEAPPSLATALLVWLLCWGPMLLAVVWIARSESRWMATPWAEPLRAALVGVILALAFATPLSDPFGGLLLRESDGSRDWLALWPLLSLLAAGAAAAVAFQQRPRLLLGACLLGLLVHVAGFYFALGVSLLAKSLLLMTMGAVLLGLAYRLREGRE</sequence>
<feature type="transmembrane region" description="Helical" evidence="1">
    <location>
        <begin position="120"/>
        <end position="136"/>
    </location>
</feature>
<feature type="domain" description="DUF4401" evidence="2">
    <location>
        <begin position="251"/>
        <end position="320"/>
    </location>
</feature>
<evidence type="ECO:0000256" key="1">
    <source>
        <dbReference type="SAM" id="Phobius"/>
    </source>
</evidence>
<evidence type="ECO:0000313" key="3">
    <source>
        <dbReference type="EMBL" id="SDD10853.1"/>
    </source>
</evidence>
<feature type="transmembrane region" description="Helical" evidence="1">
    <location>
        <begin position="143"/>
        <end position="161"/>
    </location>
</feature>
<dbReference type="Pfam" id="PF14351">
    <property type="entry name" value="DUF4401"/>
    <property type="match status" value="1"/>
</dbReference>
<evidence type="ECO:0000259" key="2">
    <source>
        <dbReference type="Pfam" id="PF14351"/>
    </source>
</evidence>
<feature type="transmembrane region" description="Helical" evidence="1">
    <location>
        <begin position="181"/>
        <end position="200"/>
    </location>
</feature>
<protein>
    <recommendedName>
        <fullName evidence="2">DUF4401 domain-containing protein</fullName>
    </recommendedName>
</protein>
<dbReference type="STRING" id="265719.SAMN04488509_101254"/>